<feature type="domain" description="VWFA" evidence="1">
    <location>
        <begin position="233"/>
        <end position="408"/>
    </location>
</feature>
<comment type="caution">
    <text evidence="3">The sequence shown here is derived from an EMBL/GenBank/DDBJ whole genome shotgun (WGS) entry which is preliminary data.</text>
</comment>
<dbReference type="InterPro" id="IPR036465">
    <property type="entry name" value="vWFA_dom_sf"/>
</dbReference>
<dbReference type="InterPro" id="IPR013694">
    <property type="entry name" value="VIT"/>
</dbReference>
<dbReference type="PROSITE" id="PS50234">
    <property type="entry name" value="VWFA"/>
    <property type="match status" value="1"/>
</dbReference>
<feature type="domain" description="VIT" evidence="2">
    <location>
        <begin position="3"/>
        <end position="132"/>
    </location>
</feature>
<dbReference type="SUPFAM" id="SSF53300">
    <property type="entry name" value="vWA-like"/>
    <property type="match status" value="1"/>
</dbReference>
<dbReference type="Pfam" id="PF13768">
    <property type="entry name" value="VWA_3"/>
    <property type="match status" value="1"/>
</dbReference>
<organism evidence="3 4">
    <name type="scientific">Gigaspora margarita</name>
    <dbReference type="NCBI Taxonomy" id="4874"/>
    <lineage>
        <taxon>Eukaryota</taxon>
        <taxon>Fungi</taxon>
        <taxon>Fungi incertae sedis</taxon>
        <taxon>Mucoromycota</taxon>
        <taxon>Glomeromycotina</taxon>
        <taxon>Glomeromycetes</taxon>
        <taxon>Diversisporales</taxon>
        <taxon>Gigasporaceae</taxon>
        <taxon>Gigaspora</taxon>
    </lineage>
</organism>
<dbReference type="PANTHER" id="PTHR45737:SF6">
    <property type="entry name" value="VON WILLEBRAND FACTOR A DOMAIN-CONTAINING PROTEIN 5A"/>
    <property type="match status" value="1"/>
</dbReference>
<protein>
    <submittedName>
        <fullName evidence="3">42808_t:CDS:1</fullName>
    </submittedName>
</protein>
<dbReference type="InterPro" id="IPR002035">
    <property type="entry name" value="VWF_A"/>
</dbReference>
<sequence length="962" mass="108782">MQLCGLIFVVEECSYPVPLQDVSVEANIVDMIAETTVCQTYKNVEKNTIEAIYKFPLHEAAAVCGFEAEIDGKRKVKGIVKEAKQAAKEYDEAIQQGHGAYLLEEELPDIFQCSIGNITAGQMKLIPDKMSYTEKTDYYLKLAITCRMTSVIQSIESPSHHISTELNIDGNPNVSKITLAEQITHLEKDLILVVKSLGLDQPRAFVEYDSKMETNCVMLTLVPKFAINEIMSELIFVIDRSGSMQGRPIKKASETLQLLLHSLPEDCFFNVVSFGSHFDSLFTKSQPYSEGSFSKAIKHAQEMDANYGGTEIYDPLKWTFENSKNDMPTSVFLLTDGQVYNVDQIVELVKSSEEKKKDDLRLFSIGIGDSVSHHLVESVSRAGKGYAQFVTNNERMDKKILGMLKNAIKPPIKDYNITWTNQILEDTLPVETNPVDKPTVISFFSNNATPPPDTQTIFMDMKIQQAPFLIPPIYPGTRFIVYCILKKGVEPCKEIILSAISKDGPMKLSIPLDPVALQGSKIHTLAARKLIQDLEEGTSFIHKHPRNKGKNLSDSLIREQIVKLGVTYNFASKHTSELVSEAKILSSQRIVPVAAARVSAPFSAVFKQQKRAIQPFSMTSVLNYSRSSSARKSSSHVEESAKCCSLIESHDDSYDSLPASVSLAASVKSKPPKIETLYSFLNFQSFDGSFLPSDKFYSWFSKNNFKDFESIGIENEKILCLVLALAYLEIIMFDTFKEECEMCYVKAKKNLKKEVGDDQIVNEDLEKAKEWQKVKRLEQTIIEHEQEIIRNKEPEGVLENITNLLKNPNKRPIFVDFSYVVINSCIKIRNDVQKGCLEEFSWEDTKDDYNHSNNKQEFIKNLESLVSKKPATVTKKRACTINKVNLKRGAYFLLGNYIINENSEEVNYLKFPKPVYQRIANIIEIIGKHFLLLPIPTNHFTGKHGQRSKVISFINWLQYEPN</sequence>
<keyword evidence="4" id="KW-1185">Reference proteome</keyword>
<name>A0ABN7VNF7_GIGMA</name>
<gene>
    <name evidence="3" type="ORF">GMARGA_LOCUS20766</name>
</gene>
<evidence type="ECO:0000259" key="2">
    <source>
        <dbReference type="PROSITE" id="PS51468"/>
    </source>
</evidence>
<evidence type="ECO:0000313" key="4">
    <source>
        <dbReference type="Proteomes" id="UP000789901"/>
    </source>
</evidence>
<dbReference type="SMART" id="SM00609">
    <property type="entry name" value="VIT"/>
    <property type="match status" value="1"/>
</dbReference>
<dbReference type="PANTHER" id="PTHR45737">
    <property type="entry name" value="VON WILLEBRAND FACTOR A DOMAIN-CONTAINING PROTEIN 5A"/>
    <property type="match status" value="1"/>
</dbReference>
<dbReference type="SMART" id="SM00327">
    <property type="entry name" value="VWA"/>
    <property type="match status" value="1"/>
</dbReference>
<accession>A0ABN7VNF7</accession>
<dbReference type="Proteomes" id="UP000789901">
    <property type="component" value="Unassembled WGS sequence"/>
</dbReference>
<feature type="non-terminal residue" evidence="3">
    <location>
        <position position="962"/>
    </location>
</feature>
<dbReference type="Gene3D" id="3.40.50.410">
    <property type="entry name" value="von Willebrand factor, type A domain"/>
    <property type="match status" value="1"/>
</dbReference>
<reference evidence="3 4" key="1">
    <citation type="submission" date="2021-06" db="EMBL/GenBank/DDBJ databases">
        <authorList>
            <person name="Kallberg Y."/>
            <person name="Tangrot J."/>
            <person name="Rosling A."/>
        </authorList>
    </citation>
    <scope>NUCLEOTIDE SEQUENCE [LARGE SCALE GENOMIC DNA]</scope>
    <source>
        <strain evidence="3 4">120-4 pot B 10/14</strain>
    </source>
</reference>
<evidence type="ECO:0000259" key="1">
    <source>
        <dbReference type="PROSITE" id="PS50234"/>
    </source>
</evidence>
<evidence type="ECO:0000313" key="3">
    <source>
        <dbReference type="EMBL" id="CAG8788001.1"/>
    </source>
</evidence>
<dbReference type="Pfam" id="PF08487">
    <property type="entry name" value="VIT"/>
    <property type="match status" value="1"/>
</dbReference>
<dbReference type="EMBL" id="CAJVQB010018539">
    <property type="protein sequence ID" value="CAG8788001.1"/>
    <property type="molecule type" value="Genomic_DNA"/>
</dbReference>
<proteinExistence type="predicted"/>
<dbReference type="PROSITE" id="PS51468">
    <property type="entry name" value="VIT"/>
    <property type="match status" value="1"/>
</dbReference>